<dbReference type="GO" id="GO:0009279">
    <property type="term" value="C:cell outer membrane"/>
    <property type="evidence" value="ECO:0007669"/>
    <property type="project" value="UniProtKB-SubCell"/>
</dbReference>
<dbReference type="AlphaFoldDB" id="A0A1V2RA34"/>
<keyword evidence="3" id="KW-0472">Membrane</keyword>
<dbReference type="Proteomes" id="UP000189286">
    <property type="component" value="Unassembled WGS sequence"/>
</dbReference>
<dbReference type="PANTHER" id="PTHR30203">
    <property type="entry name" value="OUTER MEMBRANE CATION EFFLUX PROTEIN"/>
    <property type="match status" value="1"/>
</dbReference>
<evidence type="ECO:0000256" key="3">
    <source>
        <dbReference type="RuleBase" id="RU362097"/>
    </source>
</evidence>
<dbReference type="EMBL" id="MPUJ01000001">
    <property type="protein sequence ID" value="ONK09205.1"/>
    <property type="molecule type" value="Genomic_DNA"/>
</dbReference>
<keyword evidence="3" id="KW-0564">Palmitate</keyword>
<dbReference type="PROSITE" id="PS51257">
    <property type="entry name" value="PROKAR_LIPOPROTEIN"/>
    <property type="match status" value="1"/>
</dbReference>
<keyword evidence="3" id="KW-1134">Transmembrane beta strand</keyword>
<proteinExistence type="inferred from homology"/>
<evidence type="ECO:0000256" key="1">
    <source>
        <dbReference type="ARBA" id="ARBA00004459"/>
    </source>
</evidence>
<dbReference type="Pfam" id="PF02321">
    <property type="entry name" value="OEP"/>
    <property type="match status" value="2"/>
</dbReference>
<dbReference type="NCBIfam" id="TIGR01845">
    <property type="entry name" value="outer_NodT"/>
    <property type="match status" value="1"/>
</dbReference>
<dbReference type="GO" id="GO:0015562">
    <property type="term" value="F:efflux transmembrane transporter activity"/>
    <property type="evidence" value="ECO:0007669"/>
    <property type="project" value="InterPro"/>
</dbReference>
<dbReference type="RefSeq" id="WP_039361962.1">
    <property type="nucleotide sequence ID" value="NZ_JRMH01000001.1"/>
</dbReference>
<organism evidence="4 5">
    <name type="scientific">Pectobacterium actinidiae</name>
    <dbReference type="NCBI Taxonomy" id="1507808"/>
    <lineage>
        <taxon>Bacteria</taxon>
        <taxon>Pseudomonadati</taxon>
        <taxon>Pseudomonadota</taxon>
        <taxon>Gammaproteobacteria</taxon>
        <taxon>Enterobacterales</taxon>
        <taxon>Pectobacteriaceae</taxon>
        <taxon>Pectobacterium</taxon>
    </lineage>
</organism>
<dbReference type="Gene3D" id="1.20.1600.10">
    <property type="entry name" value="Outer membrane efflux proteins (OEP)"/>
    <property type="match status" value="1"/>
</dbReference>
<dbReference type="Gene3D" id="2.20.200.10">
    <property type="entry name" value="Outer membrane efflux proteins (OEP)"/>
    <property type="match status" value="1"/>
</dbReference>
<dbReference type="SUPFAM" id="SSF56954">
    <property type="entry name" value="Outer membrane efflux proteins (OEP)"/>
    <property type="match status" value="1"/>
</dbReference>
<comment type="subcellular location">
    <subcellularLocation>
        <location evidence="1 3">Cell outer membrane</location>
        <topology evidence="1 3">Lipid-anchor</topology>
    </subcellularLocation>
</comment>
<name>A0A1V2RA34_9GAMM</name>
<protein>
    <submittedName>
        <fullName evidence="4">RND transporter</fullName>
    </submittedName>
</protein>
<comment type="caution">
    <text evidence="4">The sequence shown here is derived from an EMBL/GenBank/DDBJ whole genome shotgun (WGS) entry which is preliminary data.</text>
</comment>
<evidence type="ECO:0000313" key="4">
    <source>
        <dbReference type="EMBL" id="ONK09205.1"/>
    </source>
</evidence>
<comment type="similarity">
    <text evidence="2 3">Belongs to the outer membrane factor (OMF) (TC 1.B.17) family.</text>
</comment>
<keyword evidence="3" id="KW-0449">Lipoprotein</keyword>
<evidence type="ECO:0000256" key="2">
    <source>
        <dbReference type="ARBA" id="ARBA00007613"/>
    </source>
</evidence>
<reference evidence="5" key="1">
    <citation type="submission" date="2016-11" db="EMBL/GenBank/DDBJ databases">
        <authorList>
            <person name="Panda P."/>
            <person name="Visnovsky S."/>
            <person name="Pitman A."/>
        </authorList>
    </citation>
    <scope>NUCLEOTIDE SEQUENCE [LARGE SCALE GENOMIC DNA]</scope>
    <source>
        <strain evidence="5">ICMP 9972</strain>
    </source>
</reference>
<accession>A0A1V2RA34</accession>
<gene>
    <name evidence="4" type="ORF">BSK71_02445</name>
</gene>
<sequence length="465" mass="50943">MNKQSMRIVTLLVSLAITGCTLQPEYIKPTLPVKNNWNAQTSQGESVSSLDWKRFYSDKQLQTLIALALEHNRDLRVAALNVQTAQAQFRIERSALFPSIDGGVSKTAQHVPGNLYSTQATGAATYQQYQASIGVTSWELDFFGRLRSLKDNALESYLSSAATEEATRISLIAEVATGYLTLGADSDLLKLAKDTAKSQHDTYALVKYSYEQGSSTEQDLMQAEIAVRSAEADIEKYTRQVKSDLNALTLLLGTEAPAPIVNNASLKNMSEFPVLRAGLPSDLLTRRPDIIAAEHTLKAANANIGAARAAFFPSISLTASGGTTSSSLSNLFEGGTAAWSFTPSVNIPIFYAGRNKANLDVAKLSKEIEIANYEKSIQQAFKEVSDALSAKETYQNELSIRHKDYAASKTYYDLAQLRYQQGIDSYLNVLIAQRSYYASQQNLISTLQGRFTQDITLYKALGGGW</sequence>
<dbReference type="InterPro" id="IPR003423">
    <property type="entry name" value="OMP_efflux"/>
</dbReference>
<dbReference type="InterPro" id="IPR010131">
    <property type="entry name" value="MdtP/NodT-like"/>
</dbReference>
<dbReference type="PANTHER" id="PTHR30203:SF32">
    <property type="entry name" value="CATION EFFLUX SYSTEM PROTEIN CUSC"/>
    <property type="match status" value="1"/>
</dbReference>
<dbReference type="OrthoDB" id="9770517at2"/>
<keyword evidence="3" id="KW-0812">Transmembrane</keyword>
<evidence type="ECO:0000313" key="5">
    <source>
        <dbReference type="Proteomes" id="UP000189286"/>
    </source>
</evidence>